<sequence length="332" mass="36299">MSNDEMIEKVIRTTEVASGGGGLLNAEQSNRFIDYMWEATVLGTQVRTIRMRADTVDIDKLGIGERLMRVATEAVDDGVNAGATFSKISLTTKKLRLDWEISTESLEDNIEGEALEDHIARLMATQAGNDLEDLAINGDTALTGNPLLKAFDGWRKRALAGGHVIDHGGAGVDRSVFNKALKAMPRKYMQRRNGLKFFTGSNVIQDYLFSLQNTSADYVTPEALAAAGINSGVRTEGPAGFTTGNAFGIPVQEVPLFEETLNGDYSGASGDHADVWLTFPNNMLWGVKREVQIFTEFKPKKDTTEYTMYCRVGTQIENADAFVVVKNVKIAA</sequence>
<keyword evidence="2" id="KW-0946">Virion</keyword>
<evidence type="ECO:0000313" key="4">
    <source>
        <dbReference type="Proteomes" id="UP000271820"/>
    </source>
</evidence>
<accession>A0A385UIK1</accession>
<dbReference type="EMBL" id="MH727564">
    <property type="protein sequence ID" value="AYB70890.1"/>
    <property type="molecule type" value="Genomic_DNA"/>
</dbReference>
<dbReference type="Proteomes" id="UP000271820">
    <property type="component" value="Segment"/>
</dbReference>
<name>A0A385UIK1_9CAUD</name>
<dbReference type="RefSeq" id="YP_009841188.1">
    <property type="nucleotide sequence ID" value="NC_048730.1"/>
</dbReference>
<keyword evidence="4" id="KW-1185">Reference proteome</keyword>
<proteinExistence type="predicted"/>
<organism evidence="3 4">
    <name type="scientific">Streptomyces phage Yaboi</name>
    <dbReference type="NCBI Taxonomy" id="2301621"/>
    <lineage>
        <taxon>Viruses</taxon>
        <taxon>Duplodnaviria</taxon>
        <taxon>Heunggongvirae</taxon>
        <taxon>Uroviricota</taxon>
        <taxon>Caudoviricetes</taxon>
        <taxon>Stanwilliamsviridae</taxon>
        <taxon>Boydwoodruffvirinae</taxon>
        <taxon>Karimacvirus</taxon>
        <taxon>Karimacvirus yaboi</taxon>
        <taxon>Streptomyces virus Yaboi</taxon>
    </lineage>
</organism>
<dbReference type="SUPFAM" id="SSF56563">
    <property type="entry name" value="Major capsid protein gp5"/>
    <property type="match status" value="1"/>
</dbReference>
<dbReference type="InterPro" id="IPR024455">
    <property type="entry name" value="Phage_capsid"/>
</dbReference>
<comment type="subcellular location">
    <subcellularLocation>
        <location evidence="1">Virion</location>
    </subcellularLocation>
</comment>
<evidence type="ECO:0000256" key="1">
    <source>
        <dbReference type="ARBA" id="ARBA00004328"/>
    </source>
</evidence>
<dbReference type="GO" id="GO:0044423">
    <property type="term" value="C:virion component"/>
    <property type="evidence" value="ECO:0007669"/>
    <property type="project" value="UniProtKB-KW"/>
</dbReference>
<evidence type="ECO:0000313" key="3">
    <source>
        <dbReference type="EMBL" id="AYB70890.1"/>
    </source>
</evidence>
<gene>
    <name evidence="3" type="primary">52</name>
    <name evidence="3" type="ORF">SEA_YABOI_52</name>
</gene>
<dbReference type="KEGG" id="vg:55611414"/>
<protein>
    <submittedName>
        <fullName evidence="3">Major capsid protein</fullName>
    </submittedName>
</protein>
<reference evidence="3 4" key="1">
    <citation type="submission" date="2018-08" db="EMBL/GenBank/DDBJ databases">
        <authorList>
            <person name="Hogarty M.P."/>
            <person name="Sinkre R.A."/>
            <person name="Rubiano R."/>
            <person name="Harback M.R."/>
            <person name="Shaffer C.D."/>
            <person name="Weston-Hafer K.A."/>
            <person name="Russell D.A."/>
            <person name="Pope W.H."/>
            <person name="Jacobs-Sera D."/>
            <person name="Hendrix R.W."/>
            <person name="Hatfull G.F."/>
        </authorList>
    </citation>
    <scope>NUCLEOTIDE SEQUENCE [LARGE SCALE GENOMIC DNA]</scope>
</reference>
<evidence type="ECO:0000256" key="2">
    <source>
        <dbReference type="ARBA" id="ARBA00022844"/>
    </source>
</evidence>
<dbReference type="NCBIfam" id="TIGR01554">
    <property type="entry name" value="major_cap_HK97"/>
    <property type="match status" value="1"/>
</dbReference>
<dbReference type="GeneID" id="55611414"/>